<feature type="compositionally biased region" description="Basic and acidic residues" evidence="1">
    <location>
        <begin position="798"/>
        <end position="822"/>
    </location>
</feature>
<feature type="chain" id="PRO_5040197359" evidence="2">
    <location>
        <begin position="19"/>
        <end position="857"/>
    </location>
</feature>
<feature type="region of interest" description="Disordered" evidence="1">
    <location>
        <begin position="563"/>
        <end position="737"/>
    </location>
</feature>
<feature type="compositionally biased region" description="Pro residues" evidence="1">
    <location>
        <begin position="623"/>
        <end position="634"/>
    </location>
</feature>
<reference evidence="3" key="1">
    <citation type="submission" date="2021-12" db="EMBL/GenBank/DDBJ databases">
        <title>Curvularia clavata genome.</title>
        <authorList>
            <person name="Cao Y."/>
        </authorList>
    </citation>
    <scope>NUCLEOTIDE SEQUENCE</scope>
    <source>
        <strain evidence="3">Yc1106</strain>
    </source>
</reference>
<dbReference type="OrthoDB" id="5431013at2759"/>
<sequence length="857" mass="95671">MAVLAAILPVVSRSSALALELFKTAAACPEAAKELVEVANKINGFASILKQVGTIIKEDDRLPSPEILFKAVLQGSWSHDIRASGEAVGKHLHNVYRECDIKERKRLFRKGFQGEKGKLHLPVAFDALDDVIEQSQNVMSSFESATSTGEAQNNGRRDSARSVESNQPQLDASITARLTYLMAHLEALSTTLSVLLQTLYTAQSVMWSRDGRVEISWGDLTDNVNRLRPTVSPQQAAKVVDNEKTQLETLIIQQQLSILSARKIFEQSPWSDARLITEEDYSQSLVLPERGKSPKPSNLHPYRHQELSTLETLEEIEANRLSSICRISRPHAEYLLDRWTSLPQFERRLQEEELEQRKQRQQGQQATVESDSEEEERQRAKVTRDGAQRSSETGTQPLFTENNLPSPELEKHFGPPAPPTPADTPHTSHASLSSTSPRTSIGSLPVEAAAAVEAKEEDAELDLEIPWKLCTRKYYWRFVDAKQVGSNTDQAPSTAFLERSSWTEIMASWVCKEAIQEARLPFTQVQKEKKDSRRTRFETCFCIERPLQFDQVKRLVERTVEIYRKNAPPTPPSEPKPRTSSFHRQPPPPSSSAQKGKPVDRDRTPIARNTHPPLHRASSSMNFPPPPPPPPSGPPSLDRSMSMPGPALVPPKPQPNNIPRSPNLQIPIPPHQQYSQHHPTQFQAPRLPMHSPQTNGYPSQPTNTGVPPYYPQSPAQNVPHPYSATAPPMSPRAPHLHASNSAYNMNYNYNNSSSSSHPMQASPLRTSYLSNPPPSYPGSLSSTSNRRYDDDLTTSDSESERPRRSRRERERSRARYTDRYGDNGKYGKKSNHVGRKAAGTLLGVGGLTALLDGLSGL</sequence>
<feature type="compositionally biased region" description="Polar residues" evidence="1">
    <location>
        <begin position="757"/>
        <end position="770"/>
    </location>
</feature>
<keyword evidence="4" id="KW-1185">Reference proteome</keyword>
<name>A0A9Q8ZCT1_CURCL</name>
<feature type="compositionally biased region" description="Basic and acidic residues" evidence="1">
    <location>
        <begin position="376"/>
        <end position="387"/>
    </location>
</feature>
<feature type="region of interest" description="Disordered" evidence="1">
    <location>
        <begin position="752"/>
        <end position="831"/>
    </location>
</feature>
<feature type="signal peptide" evidence="2">
    <location>
        <begin position="1"/>
        <end position="18"/>
    </location>
</feature>
<feature type="region of interest" description="Disordered" evidence="1">
    <location>
        <begin position="142"/>
        <end position="168"/>
    </location>
</feature>
<feature type="compositionally biased region" description="Polar residues" evidence="1">
    <location>
        <begin position="427"/>
        <end position="441"/>
    </location>
</feature>
<dbReference type="EMBL" id="CP089278">
    <property type="protein sequence ID" value="USP79816.1"/>
    <property type="molecule type" value="Genomic_DNA"/>
</dbReference>
<evidence type="ECO:0000256" key="1">
    <source>
        <dbReference type="SAM" id="MobiDB-lite"/>
    </source>
</evidence>
<evidence type="ECO:0000313" key="3">
    <source>
        <dbReference type="EMBL" id="USP79816.1"/>
    </source>
</evidence>
<evidence type="ECO:0000256" key="2">
    <source>
        <dbReference type="SAM" id="SignalP"/>
    </source>
</evidence>
<feature type="compositionally biased region" description="Pro residues" evidence="1">
    <location>
        <begin position="647"/>
        <end position="656"/>
    </location>
</feature>
<feature type="compositionally biased region" description="Polar residues" evidence="1">
    <location>
        <begin position="142"/>
        <end position="154"/>
    </location>
</feature>
<protein>
    <submittedName>
        <fullName evidence="3">Uncharacterized protein</fullName>
    </submittedName>
</protein>
<dbReference type="AlphaFoldDB" id="A0A9Q8ZCT1"/>
<proteinExistence type="predicted"/>
<keyword evidence="2" id="KW-0732">Signal</keyword>
<dbReference type="Proteomes" id="UP001056012">
    <property type="component" value="Chromosome 5"/>
</dbReference>
<gene>
    <name evidence="3" type="ORF">yc1106_07090</name>
</gene>
<feature type="region of interest" description="Disordered" evidence="1">
    <location>
        <begin position="353"/>
        <end position="441"/>
    </location>
</feature>
<dbReference type="VEuPathDB" id="FungiDB:yc1106_07090"/>
<evidence type="ECO:0000313" key="4">
    <source>
        <dbReference type="Proteomes" id="UP001056012"/>
    </source>
</evidence>
<feature type="compositionally biased region" description="Polar residues" evidence="1">
    <location>
        <begin position="672"/>
        <end position="683"/>
    </location>
</feature>
<feature type="compositionally biased region" description="Polar residues" evidence="1">
    <location>
        <begin position="388"/>
        <end position="405"/>
    </location>
</feature>
<accession>A0A9Q8ZCT1</accession>
<organism evidence="3 4">
    <name type="scientific">Curvularia clavata</name>
    <dbReference type="NCBI Taxonomy" id="95742"/>
    <lineage>
        <taxon>Eukaryota</taxon>
        <taxon>Fungi</taxon>
        <taxon>Dikarya</taxon>
        <taxon>Ascomycota</taxon>
        <taxon>Pezizomycotina</taxon>
        <taxon>Dothideomycetes</taxon>
        <taxon>Pleosporomycetidae</taxon>
        <taxon>Pleosporales</taxon>
        <taxon>Pleosporineae</taxon>
        <taxon>Pleosporaceae</taxon>
        <taxon>Curvularia</taxon>
    </lineage>
</organism>
<feature type="compositionally biased region" description="Polar residues" evidence="1">
    <location>
        <begin position="691"/>
        <end position="705"/>
    </location>
</feature>